<proteinExistence type="predicted"/>
<comment type="caution">
    <text evidence="3">The sequence shown here is derived from an EMBL/GenBank/DDBJ whole genome shotgun (WGS) entry which is preliminary data.</text>
</comment>
<dbReference type="AlphaFoldDB" id="A0A8S1BZP8"/>
<feature type="chain" id="PRO_5035765346" description="CX domain-containing protein" evidence="2">
    <location>
        <begin position="22"/>
        <end position="150"/>
    </location>
</feature>
<evidence type="ECO:0000313" key="3">
    <source>
        <dbReference type="EMBL" id="CAB3359462.1"/>
    </source>
</evidence>
<evidence type="ECO:0000313" key="4">
    <source>
        <dbReference type="Proteomes" id="UP000494165"/>
    </source>
</evidence>
<keyword evidence="1" id="KW-0812">Transmembrane</keyword>
<keyword evidence="4" id="KW-1185">Reference proteome</keyword>
<sequence>MDSRLALTMVLLAMCVTLADSFSRCKTIESFRPNDSDSNEILSCPNKNNNDMEPFDKNYFCCQKPDGLEYFCCDLDTYLDLRTAPFNKPIMIAGAIVLVMICIGAGCSIWDCCEHTYYYNKIGVLSTAGSENLNVAYPESVGNKIEVTSV</sequence>
<dbReference type="EMBL" id="CADEPI010000001">
    <property type="protein sequence ID" value="CAB3359462.1"/>
    <property type="molecule type" value="Genomic_DNA"/>
</dbReference>
<gene>
    <name evidence="3" type="ORF">CLODIP_2_CD05351</name>
</gene>
<accession>A0A8S1BZP8</accession>
<keyword evidence="1" id="KW-1133">Transmembrane helix</keyword>
<feature type="signal peptide" evidence="2">
    <location>
        <begin position="1"/>
        <end position="21"/>
    </location>
</feature>
<name>A0A8S1BZP8_9INSE</name>
<evidence type="ECO:0000256" key="2">
    <source>
        <dbReference type="SAM" id="SignalP"/>
    </source>
</evidence>
<feature type="transmembrane region" description="Helical" evidence="1">
    <location>
        <begin position="90"/>
        <end position="110"/>
    </location>
</feature>
<dbReference type="Proteomes" id="UP000494165">
    <property type="component" value="Unassembled WGS sequence"/>
</dbReference>
<keyword evidence="2" id="KW-0732">Signal</keyword>
<reference evidence="3 4" key="1">
    <citation type="submission" date="2020-04" db="EMBL/GenBank/DDBJ databases">
        <authorList>
            <person name="Alioto T."/>
            <person name="Alioto T."/>
            <person name="Gomez Garrido J."/>
        </authorList>
    </citation>
    <scope>NUCLEOTIDE SEQUENCE [LARGE SCALE GENOMIC DNA]</scope>
</reference>
<keyword evidence="1" id="KW-0472">Membrane</keyword>
<protein>
    <recommendedName>
        <fullName evidence="5">CX domain-containing protein</fullName>
    </recommendedName>
</protein>
<evidence type="ECO:0000256" key="1">
    <source>
        <dbReference type="SAM" id="Phobius"/>
    </source>
</evidence>
<organism evidence="3 4">
    <name type="scientific">Cloeon dipterum</name>
    <dbReference type="NCBI Taxonomy" id="197152"/>
    <lineage>
        <taxon>Eukaryota</taxon>
        <taxon>Metazoa</taxon>
        <taxon>Ecdysozoa</taxon>
        <taxon>Arthropoda</taxon>
        <taxon>Hexapoda</taxon>
        <taxon>Insecta</taxon>
        <taxon>Pterygota</taxon>
        <taxon>Palaeoptera</taxon>
        <taxon>Ephemeroptera</taxon>
        <taxon>Pisciforma</taxon>
        <taxon>Baetidae</taxon>
        <taxon>Cloeon</taxon>
    </lineage>
</organism>
<evidence type="ECO:0008006" key="5">
    <source>
        <dbReference type="Google" id="ProtNLM"/>
    </source>
</evidence>